<reference evidence="2 3" key="1">
    <citation type="submission" date="2011-08" db="EMBL/GenBank/DDBJ databases">
        <authorList>
            <person name="Weinstock G."/>
            <person name="Sodergren E."/>
            <person name="Clifton S."/>
            <person name="Fulton L."/>
            <person name="Fulton B."/>
            <person name="Courtney L."/>
            <person name="Fronick C."/>
            <person name="Harrison M."/>
            <person name="Strong C."/>
            <person name="Farmer C."/>
            <person name="Delahaunty K."/>
            <person name="Markovic C."/>
            <person name="Hall O."/>
            <person name="Minx P."/>
            <person name="Tomlinson C."/>
            <person name="Mitreva M."/>
            <person name="Hou S."/>
            <person name="Chen J."/>
            <person name="Wollam A."/>
            <person name="Pepin K.H."/>
            <person name="Johnson M."/>
            <person name="Bhonagiri V."/>
            <person name="Zhang X."/>
            <person name="Suruliraj S."/>
            <person name="Warren W."/>
            <person name="Chinwalla A."/>
            <person name="Mardis E.R."/>
            <person name="Wilson R.K."/>
        </authorList>
    </citation>
    <scope>NUCLEOTIDE SEQUENCE [LARGE SCALE GENOMIC DNA]</scope>
    <source>
        <strain evidence="2 3">ATCC 51873</strain>
    </source>
</reference>
<evidence type="ECO:0000256" key="1">
    <source>
        <dbReference type="SAM" id="Phobius"/>
    </source>
</evidence>
<dbReference type="HOGENOM" id="CLU_2897913_0_0_6"/>
<comment type="caution">
    <text evidence="2">The sequence shown here is derived from an EMBL/GenBank/DDBJ whole genome shotgun (WGS) entry which is preliminary data.</text>
</comment>
<gene>
    <name evidence="2" type="ORF">HMPREF0454_02897</name>
</gene>
<feature type="transmembrane region" description="Helical" evidence="1">
    <location>
        <begin position="6"/>
        <end position="28"/>
    </location>
</feature>
<evidence type="ECO:0000313" key="3">
    <source>
        <dbReference type="Proteomes" id="UP000005959"/>
    </source>
</evidence>
<proteinExistence type="predicted"/>
<sequence>MARESAVAVSIRFIIITPDFIYIIRLCAPLKREARNQQNQGYISPTMAVNALELKAFFVKQA</sequence>
<protein>
    <submittedName>
        <fullName evidence="2">Uncharacterized protein</fullName>
    </submittedName>
</protein>
<keyword evidence="1" id="KW-0472">Membrane</keyword>
<name>G9Y8I5_HAFAL</name>
<keyword evidence="1" id="KW-0812">Transmembrane</keyword>
<organism evidence="2 3">
    <name type="scientific">Hafnia alvei ATCC 51873</name>
    <dbReference type="NCBI Taxonomy" id="1002364"/>
    <lineage>
        <taxon>Bacteria</taxon>
        <taxon>Pseudomonadati</taxon>
        <taxon>Pseudomonadota</taxon>
        <taxon>Gammaproteobacteria</taxon>
        <taxon>Enterobacterales</taxon>
        <taxon>Hafniaceae</taxon>
        <taxon>Hafnia</taxon>
    </lineage>
</organism>
<evidence type="ECO:0000313" key="2">
    <source>
        <dbReference type="EMBL" id="EHM41349.1"/>
    </source>
</evidence>
<keyword evidence="1" id="KW-1133">Transmembrane helix</keyword>
<dbReference type="EMBL" id="AGCI01000068">
    <property type="protein sequence ID" value="EHM41349.1"/>
    <property type="molecule type" value="Genomic_DNA"/>
</dbReference>
<dbReference type="AlphaFoldDB" id="G9Y8I5"/>
<dbReference type="Proteomes" id="UP000005959">
    <property type="component" value="Unassembled WGS sequence"/>
</dbReference>
<accession>G9Y8I5</accession>